<dbReference type="Proteomes" id="UP000297540">
    <property type="component" value="Unassembled WGS sequence"/>
</dbReference>
<dbReference type="InterPro" id="IPR006143">
    <property type="entry name" value="RND_pump_MFP"/>
</dbReference>
<accession>A0A4Y8SBX7</accession>
<dbReference type="SUPFAM" id="SSF111369">
    <property type="entry name" value="HlyD-like secretion proteins"/>
    <property type="match status" value="1"/>
</dbReference>
<sequence length="360" mass="40691">MYKHKFILFFMLSICFFDCSNEPEKETKTSSVKNIFQKEAVLVEIADVSKGAFDLEILGNGKALAKRNADVRFQAQERIRRIFVKNGDVVNKGQVLAQLDDTESSKRVLRSKTLLEKAFVELDDRLIDYGYRLKDSARVPAGILQMAKVKSGFNNAVYDYSDARTSLRKNTIIAPFSGRIADLEAREDNNTDAFKHFCTLIDDSEIEIEFNVLESEFRFLSNGTKMAVIPYGDDSEVPGNVTQINPSIDVNGMIKITGTVNNKNKRLLNGMNLKVIIKKSIPNKIYIPKEALVQRDNRDVVFSFINGHAKWNYVETDLQNREYVCIRSGLKIGQKVIVTNNTNLAHDSEVKIAASVEKND</sequence>
<reference evidence="2 3" key="1">
    <citation type="journal article" date="2017" name="Int. J. Syst. Evol. Microbiol.">
        <title>Mucilaginibacterpsychrotolerans sp. nov., isolated from peatlands.</title>
        <authorList>
            <person name="Deng Y."/>
            <person name="Shen L."/>
            <person name="Xu B."/>
            <person name="Liu Y."/>
            <person name="Gu Z."/>
            <person name="Liu H."/>
            <person name="Zhou Y."/>
        </authorList>
    </citation>
    <scope>NUCLEOTIDE SEQUENCE [LARGE SCALE GENOMIC DNA]</scope>
    <source>
        <strain evidence="2 3">NH7-4</strain>
    </source>
</reference>
<evidence type="ECO:0000313" key="2">
    <source>
        <dbReference type="EMBL" id="TFF36135.1"/>
    </source>
</evidence>
<name>A0A4Y8SBX7_9SPHI</name>
<dbReference type="GO" id="GO:0015562">
    <property type="term" value="F:efflux transmembrane transporter activity"/>
    <property type="evidence" value="ECO:0007669"/>
    <property type="project" value="TreeGrafter"/>
</dbReference>
<dbReference type="Gene3D" id="2.40.50.100">
    <property type="match status" value="1"/>
</dbReference>
<organism evidence="2 3">
    <name type="scientific">Mucilaginibacter psychrotolerans</name>
    <dbReference type="NCBI Taxonomy" id="1524096"/>
    <lineage>
        <taxon>Bacteria</taxon>
        <taxon>Pseudomonadati</taxon>
        <taxon>Bacteroidota</taxon>
        <taxon>Sphingobacteriia</taxon>
        <taxon>Sphingobacteriales</taxon>
        <taxon>Sphingobacteriaceae</taxon>
        <taxon>Mucilaginibacter</taxon>
    </lineage>
</organism>
<dbReference type="AlphaFoldDB" id="A0A4Y8SBX7"/>
<proteinExistence type="inferred from homology"/>
<comment type="caution">
    <text evidence="2">The sequence shown here is derived from an EMBL/GenBank/DDBJ whole genome shotgun (WGS) entry which is preliminary data.</text>
</comment>
<gene>
    <name evidence="2" type="ORF">E2R66_16450</name>
</gene>
<dbReference type="PANTHER" id="PTHR30469">
    <property type="entry name" value="MULTIDRUG RESISTANCE PROTEIN MDTA"/>
    <property type="match status" value="1"/>
</dbReference>
<evidence type="ECO:0000313" key="3">
    <source>
        <dbReference type="Proteomes" id="UP000297540"/>
    </source>
</evidence>
<dbReference type="Gene3D" id="2.40.420.20">
    <property type="match status" value="1"/>
</dbReference>
<evidence type="ECO:0000256" key="1">
    <source>
        <dbReference type="ARBA" id="ARBA00009477"/>
    </source>
</evidence>
<dbReference type="GO" id="GO:1990281">
    <property type="term" value="C:efflux pump complex"/>
    <property type="evidence" value="ECO:0007669"/>
    <property type="project" value="TreeGrafter"/>
</dbReference>
<protein>
    <submittedName>
        <fullName evidence="2">Efflux RND transporter periplasmic adaptor subunit</fullName>
    </submittedName>
</protein>
<dbReference type="EMBL" id="SOZE01000017">
    <property type="protein sequence ID" value="TFF36135.1"/>
    <property type="molecule type" value="Genomic_DNA"/>
</dbReference>
<dbReference type="OrthoDB" id="1522646at2"/>
<dbReference type="Gene3D" id="2.40.30.170">
    <property type="match status" value="1"/>
</dbReference>
<keyword evidence="3" id="KW-1185">Reference proteome</keyword>
<dbReference type="NCBIfam" id="TIGR01730">
    <property type="entry name" value="RND_mfp"/>
    <property type="match status" value="1"/>
</dbReference>
<comment type="similarity">
    <text evidence="1">Belongs to the membrane fusion protein (MFP) (TC 8.A.1) family.</text>
</comment>
<dbReference type="RefSeq" id="WP_133232478.1">
    <property type="nucleotide sequence ID" value="NZ_SOZE01000017.1"/>
</dbReference>